<reference evidence="1 2" key="1">
    <citation type="submission" date="2018-09" db="EMBL/GenBank/DDBJ databases">
        <title>Genome sequencing of strain 6GH32-13.</title>
        <authorList>
            <person name="Weon H.-Y."/>
            <person name="Heo J."/>
            <person name="Kwon S.-W."/>
        </authorList>
    </citation>
    <scope>NUCLEOTIDE SEQUENCE [LARGE SCALE GENOMIC DNA]</scope>
    <source>
        <strain evidence="1 2">5GH32-13</strain>
    </source>
</reference>
<evidence type="ECO:0000313" key="2">
    <source>
        <dbReference type="Proteomes" id="UP000263900"/>
    </source>
</evidence>
<evidence type="ECO:0008006" key="3">
    <source>
        <dbReference type="Google" id="ProtNLM"/>
    </source>
</evidence>
<sequence>MIIRTIASLGLSVLIAIACGKKGGQDGPVTPPPVDPPATDTVTGLIVATNNSTKSIEVYDAAVKDWSKAEAKKWSWKPATASGFSAGESNAFAGGSDIRVRQVKAWGDSNFLALTDTKMAAILTWPGGVRRWSQPIDGNLHAAEILPNGNVALAASDGNWVRVYAASQGPNNAYFVQYDLNASHAVLWDPTYNLLWVTGQHPVTGAHILTALEITGTAAAPVLTEVLAWRSVLPTAWGHDVAPYYGDVNRLWVSTNGGVYVYNKTTKSFVVAPGGSNRTFVKAAGNIAGGLLVQTRADANKSPTPAVSCGLNGWATSTVDFFAPSGSVYTTRVAPGACFYKARLINPHYQ</sequence>
<dbReference type="InterPro" id="IPR045383">
    <property type="entry name" value="DUF6528"/>
</dbReference>
<dbReference type="Proteomes" id="UP000263900">
    <property type="component" value="Chromosome"/>
</dbReference>
<dbReference type="SUPFAM" id="SSF50969">
    <property type="entry name" value="YVTN repeat-like/Quinoprotein amine dehydrogenase"/>
    <property type="match status" value="1"/>
</dbReference>
<evidence type="ECO:0000313" key="1">
    <source>
        <dbReference type="EMBL" id="AXY73627.1"/>
    </source>
</evidence>
<dbReference type="KEGG" id="pseg:D3H65_06360"/>
<gene>
    <name evidence="1" type="ORF">D3H65_06360</name>
</gene>
<proteinExistence type="predicted"/>
<dbReference type="PROSITE" id="PS51257">
    <property type="entry name" value="PROKAR_LIPOPROTEIN"/>
    <property type="match status" value="1"/>
</dbReference>
<protein>
    <recommendedName>
        <fullName evidence="3">WD40 repeat domain-containing protein</fullName>
    </recommendedName>
</protein>
<dbReference type="InterPro" id="IPR011044">
    <property type="entry name" value="Quino_amine_DH_bsu"/>
</dbReference>
<keyword evidence="2" id="KW-1185">Reference proteome</keyword>
<dbReference type="OrthoDB" id="1007317at2"/>
<dbReference type="Pfam" id="PF20138">
    <property type="entry name" value="DUF6528"/>
    <property type="match status" value="1"/>
</dbReference>
<organism evidence="1 2">
    <name type="scientific">Paraflavitalea soli</name>
    <dbReference type="NCBI Taxonomy" id="2315862"/>
    <lineage>
        <taxon>Bacteria</taxon>
        <taxon>Pseudomonadati</taxon>
        <taxon>Bacteroidota</taxon>
        <taxon>Chitinophagia</taxon>
        <taxon>Chitinophagales</taxon>
        <taxon>Chitinophagaceae</taxon>
        <taxon>Paraflavitalea</taxon>
    </lineage>
</organism>
<dbReference type="EMBL" id="CP032157">
    <property type="protein sequence ID" value="AXY73627.1"/>
    <property type="molecule type" value="Genomic_DNA"/>
</dbReference>
<dbReference type="AlphaFoldDB" id="A0A3B7MJ50"/>
<accession>A0A3B7MJ50</accession>
<name>A0A3B7MJ50_9BACT</name>
<dbReference type="RefSeq" id="WP_119049463.1">
    <property type="nucleotide sequence ID" value="NZ_CP032157.1"/>
</dbReference>